<sequence length="165" mass="17989">MATGPSFGLGASGPALVKVGPAEAFVKSSKARSGPKKIGSSPKPGLRRARPSLFEVFEACVMSDFFAPSSSFTMPAGIFNRYLPTREYAKSGTFSLLISPYLGLAMFRASSKFNLSRDGTDFSTNGGCFQLNRAESEYKKQTILGKRKPEDQLRDCEHKKFKHSS</sequence>
<protein>
    <submittedName>
        <fullName evidence="3">Uncharacterized protein</fullName>
    </submittedName>
</protein>
<organism evidence="2 3">
    <name type="scientific">Bursaphelenchus xylophilus</name>
    <name type="common">Pinewood nematode worm</name>
    <name type="synonym">Aphelenchoides xylophilus</name>
    <dbReference type="NCBI Taxonomy" id="6326"/>
    <lineage>
        <taxon>Eukaryota</taxon>
        <taxon>Metazoa</taxon>
        <taxon>Ecdysozoa</taxon>
        <taxon>Nematoda</taxon>
        <taxon>Chromadorea</taxon>
        <taxon>Rhabditida</taxon>
        <taxon>Tylenchina</taxon>
        <taxon>Tylenchomorpha</taxon>
        <taxon>Aphelenchoidea</taxon>
        <taxon>Aphelenchoididae</taxon>
        <taxon>Bursaphelenchus</taxon>
    </lineage>
</organism>
<dbReference type="AlphaFoldDB" id="A0A1I7S9I3"/>
<name>A0A1I7S9I3_BURXY</name>
<evidence type="ECO:0000313" key="3">
    <source>
        <dbReference type="WBParaSite" id="BXY_0967900.1"/>
    </source>
</evidence>
<proteinExistence type="predicted"/>
<evidence type="ECO:0000313" key="2">
    <source>
        <dbReference type="Proteomes" id="UP000095284"/>
    </source>
</evidence>
<reference evidence="3" key="1">
    <citation type="submission" date="2016-11" db="UniProtKB">
        <authorList>
            <consortium name="WormBaseParasite"/>
        </authorList>
    </citation>
    <scope>IDENTIFICATION</scope>
</reference>
<feature type="region of interest" description="Disordered" evidence="1">
    <location>
        <begin position="26"/>
        <end position="46"/>
    </location>
</feature>
<evidence type="ECO:0000256" key="1">
    <source>
        <dbReference type="SAM" id="MobiDB-lite"/>
    </source>
</evidence>
<accession>A0A1I7S9I3</accession>
<dbReference type="Proteomes" id="UP000095284">
    <property type="component" value="Unplaced"/>
</dbReference>
<dbReference type="WBParaSite" id="BXY_0967900.1">
    <property type="protein sequence ID" value="BXY_0967900.1"/>
    <property type="gene ID" value="BXY_0967900"/>
</dbReference>